<reference evidence="2" key="1">
    <citation type="journal article" date="2022" name="bioRxiv">
        <title>Sequencing and chromosome-scale assembly of the giantPleurodeles waltlgenome.</title>
        <authorList>
            <person name="Brown T."/>
            <person name="Elewa A."/>
            <person name="Iarovenko S."/>
            <person name="Subramanian E."/>
            <person name="Araus A.J."/>
            <person name="Petzold A."/>
            <person name="Susuki M."/>
            <person name="Suzuki K.-i.T."/>
            <person name="Hayashi T."/>
            <person name="Toyoda A."/>
            <person name="Oliveira C."/>
            <person name="Osipova E."/>
            <person name="Leigh N.D."/>
            <person name="Simon A."/>
            <person name="Yun M.H."/>
        </authorList>
    </citation>
    <scope>NUCLEOTIDE SEQUENCE</scope>
    <source>
        <strain evidence="2">20211129_DDA</strain>
        <tissue evidence="2">Liver</tissue>
    </source>
</reference>
<gene>
    <name evidence="2" type="ORF">NDU88_008815</name>
</gene>
<protein>
    <submittedName>
        <fullName evidence="2">Uncharacterized protein</fullName>
    </submittedName>
</protein>
<dbReference type="EMBL" id="JANPWB010000009">
    <property type="protein sequence ID" value="KAJ1156090.1"/>
    <property type="molecule type" value="Genomic_DNA"/>
</dbReference>
<keyword evidence="3" id="KW-1185">Reference proteome</keyword>
<proteinExistence type="predicted"/>
<accession>A0AAV7RVR8</accession>
<feature type="compositionally biased region" description="Basic and acidic residues" evidence="1">
    <location>
        <begin position="33"/>
        <end position="42"/>
    </location>
</feature>
<name>A0AAV7RVR8_PLEWA</name>
<organism evidence="2 3">
    <name type="scientific">Pleurodeles waltl</name>
    <name type="common">Iberian ribbed newt</name>
    <dbReference type="NCBI Taxonomy" id="8319"/>
    <lineage>
        <taxon>Eukaryota</taxon>
        <taxon>Metazoa</taxon>
        <taxon>Chordata</taxon>
        <taxon>Craniata</taxon>
        <taxon>Vertebrata</taxon>
        <taxon>Euteleostomi</taxon>
        <taxon>Amphibia</taxon>
        <taxon>Batrachia</taxon>
        <taxon>Caudata</taxon>
        <taxon>Salamandroidea</taxon>
        <taxon>Salamandridae</taxon>
        <taxon>Pleurodelinae</taxon>
        <taxon>Pleurodeles</taxon>
    </lineage>
</organism>
<evidence type="ECO:0000313" key="2">
    <source>
        <dbReference type="EMBL" id="KAJ1156090.1"/>
    </source>
</evidence>
<sequence length="72" mass="8196">MLPQSDPPYPERIDTIDTSNPEVQRVPTNPKARPGDSRQRDPFRAVARLEKEELKDVEESAVDLRILIRGDA</sequence>
<dbReference type="Proteomes" id="UP001066276">
    <property type="component" value="Chromosome 5"/>
</dbReference>
<evidence type="ECO:0000313" key="3">
    <source>
        <dbReference type="Proteomes" id="UP001066276"/>
    </source>
</evidence>
<feature type="region of interest" description="Disordered" evidence="1">
    <location>
        <begin position="1"/>
        <end position="42"/>
    </location>
</feature>
<evidence type="ECO:0000256" key="1">
    <source>
        <dbReference type="SAM" id="MobiDB-lite"/>
    </source>
</evidence>
<comment type="caution">
    <text evidence="2">The sequence shown here is derived from an EMBL/GenBank/DDBJ whole genome shotgun (WGS) entry which is preliminary data.</text>
</comment>
<dbReference type="AlphaFoldDB" id="A0AAV7RVR8"/>